<dbReference type="CDD" id="cd03225">
    <property type="entry name" value="ABC_cobalt_CbiO_domain1"/>
    <property type="match status" value="1"/>
</dbReference>
<keyword evidence="5 8" id="KW-0067">ATP-binding</keyword>
<evidence type="ECO:0000256" key="1">
    <source>
        <dbReference type="ARBA" id="ARBA00004202"/>
    </source>
</evidence>
<dbReference type="InterPro" id="IPR015856">
    <property type="entry name" value="ABC_transpr_CbiO/EcfA_su"/>
</dbReference>
<dbReference type="NCBIfam" id="TIGR04521">
    <property type="entry name" value="ECF_ATPase_2"/>
    <property type="match status" value="1"/>
</dbReference>
<dbReference type="PROSITE" id="PS00211">
    <property type="entry name" value="ABC_TRANSPORTER_1"/>
    <property type="match status" value="1"/>
</dbReference>
<dbReference type="Proteomes" id="UP000287188">
    <property type="component" value="Unassembled WGS sequence"/>
</dbReference>
<dbReference type="PANTHER" id="PTHR43553">
    <property type="entry name" value="HEAVY METAL TRANSPORTER"/>
    <property type="match status" value="1"/>
</dbReference>
<dbReference type="FunFam" id="3.40.50.300:FF:000224">
    <property type="entry name" value="Energy-coupling factor transporter ATP-binding protein EcfA"/>
    <property type="match status" value="1"/>
</dbReference>
<dbReference type="SUPFAM" id="SSF52540">
    <property type="entry name" value="P-loop containing nucleoside triphosphate hydrolases"/>
    <property type="match status" value="1"/>
</dbReference>
<dbReference type="InterPro" id="IPR003439">
    <property type="entry name" value="ABC_transporter-like_ATP-bd"/>
</dbReference>
<dbReference type="InterPro" id="IPR027417">
    <property type="entry name" value="P-loop_NTPase"/>
</dbReference>
<evidence type="ECO:0000313" key="11">
    <source>
        <dbReference type="Proteomes" id="UP000287188"/>
    </source>
</evidence>
<keyword evidence="4 8" id="KW-0547">Nucleotide-binding</keyword>
<comment type="similarity">
    <text evidence="8">Belongs to the ABC transporter superfamily. Energy-coupling factor EcfA family.</text>
</comment>
<dbReference type="PANTHER" id="PTHR43553:SF27">
    <property type="entry name" value="ENERGY-COUPLING FACTOR TRANSPORTER ATP-BINDING PROTEIN ECFA2"/>
    <property type="match status" value="1"/>
</dbReference>
<dbReference type="SMART" id="SM00382">
    <property type="entry name" value="AAA"/>
    <property type="match status" value="1"/>
</dbReference>
<dbReference type="InterPro" id="IPR017871">
    <property type="entry name" value="ABC_transporter-like_CS"/>
</dbReference>
<evidence type="ECO:0000256" key="2">
    <source>
        <dbReference type="ARBA" id="ARBA00022448"/>
    </source>
</evidence>
<dbReference type="OrthoDB" id="9784332at2"/>
<dbReference type="GO" id="GO:0043190">
    <property type="term" value="C:ATP-binding cassette (ABC) transporter complex"/>
    <property type="evidence" value="ECO:0007669"/>
    <property type="project" value="TreeGrafter"/>
</dbReference>
<dbReference type="InterPro" id="IPR030946">
    <property type="entry name" value="EcfA2"/>
</dbReference>
<dbReference type="GO" id="GO:0042626">
    <property type="term" value="F:ATPase-coupled transmembrane transporter activity"/>
    <property type="evidence" value="ECO:0007669"/>
    <property type="project" value="TreeGrafter"/>
</dbReference>
<dbReference type="PROSITE" id="PS50893">
    <property type="entry name" value="ABC_TRANSPORTER_2"/>
    <property type="match status" value="1"/>
</dbReference>
<keyword evidence="2 8" id="KW-0813">Transport</keyword>
<evidence type="ECO:0000313" key="10">
    <source>
        <dbReference type="EMBL" id="GCE21070.1"/>
    </source>
</evidence>
<dbReference type="EMBL" id="BIFS01000001">
    <property type="protein sequence ID" value="GCE21070.1"/>
    <property type="molecule type" value="Genomic_DNA"/>
</dbReference>
<dbReference type="Pfam" id="PF00005">
    <property type="entry name" value="ABC_tran"/>
    <property type="match status" value="1"/>
</dbReference>
<dbReference type="InterPro" id="IPR003593">
    <property type="entry name" value="AAA+_ATPase"/>
</dbReference>
<evidence type="ECO:0000256" key="6">
    <source>
        <dbReference type="ARBA" id="ARBA00022967"/>
    </source>
</evidence>
<evidence type="ECO:0000259" key="9">
    <source>
        <dbReference type="PROSITE" id="PS50893"/>
    </source>
</evidence>
<evidence type="ECO:0000256" key="4">
    <source>
        <dbReference type="ARBA" id="ARBA00022741"/>
    </source>
</evidence>
<evidence type="ECO:0000256" key="7">
    <source>
        <dbReference type="ARBA" id="ARBA00023136"/>
    </source>
</evidence>
<accession>A0A402AQ03</accession>
<feature type="domain" description="ABC transporter" evidence="9">
    <location>
        <begin position="6"/>
        <end position="247"/>
    </location>
</feature>
<dbReference type="GO" id="GO:0016887">
    <property type="term" value="F:ATP hydrolysis activity"/>
    <property type="evidence" value="ECO:0007669"/>
    <property type="project" value="InterPro"/>
</dbReference>
<dbReference type="GO" id="GO:0005524">
    <property type="term" value="F:ATP binding"/>
    <property type="evidence" value="ECO:0007669"/>
    <property type="project" value="UniProtKB-UniRule"/>
</dbReference>
<name>A0A402AQ03_9CHLR</name>
<dbReference type="EC" id="7.-.-.-" evidence="8"/>
<organism evidence="10 11">
    <name type="scientific">Dictyobacter kobayashii</name>
    <dbReference type="NCBI Taxonomy" id="2014872"/>
    <lineage>
        <taxon>Bacteria</taxon>
        <taxon>Bacillati</taxon>
        <taxon>Chloroflexota</taxon>
        <taxon>Ktedonobacteria</taxon>
        <taxon>Ktedonobacterales</taxon>
        <taxon>Dictyobacteraceae</taxon>
        <taxon>Dictyobacter</taxon>
    </lineage>
</organism>
<gene>
    <name evidence="10" type="primary">ecfA</name>
    <name evidence="10" type="ORF">KDK_48700</name>
</gene>
<keyword evidence="7 8" id="KW-0472">Membrane</keyword>
<keyword evidence="6" id="KW-1278">Translocase</keyword>
<protein>
    <recommendedName>
        <fullName evidence="8">Energy-coupling factor transporter ATP-binding protein EcfA2</fullName>
        <ecNumber evidence="8">7.-.-.-</ecNumber>
    </recommendedName>
</protein>
<dbReference type="Gene3D" id="3.40.50.300">
    <property type="entry name" value="P-loop containing nucleotide triphosphate hydrolases"/>
    <property type="match status" value="1"/>
</dbReference>
<dbReference type="AlphaFoldDB" id="A0A402AQ03"/>
<comment type="function">
    <text evidence="8">ATP-binding (A) component of a common energy-coupling factor (ECF) ABC-transporter complex.</text>
</comment>
<comment type="subunit">
    <text evidence="8">Forms a stable energy-coupling factor (ECF) transporter complex composed of 2 membrane-embedded substrate-binding proteins (S component), 2 ATP-binding proteins (A component) and 2 transmembrane proteins (T component).</text>
</comment>
<proteinExistence type="inferred from homology"/>
<keyword evidence="3 8" id="KW-1003">Cell membrane</keyword>
<sequence length="302" mass="33583">MHDAIIQVEHLTHVYEAAPVRKKALDDVSLQVARGDCVALIGFNGSGKTTLVQHFNGLLRPTSGSVVVDGIDVGDHKLDLRALRQRVGMLFQFPESQLFAPTVYADVSFGPQRMKLGRHEVRARVKGALDSVGLPHEKYGHRSPFDLSGGQRRRVALAGVLAMSPHILILDEPTVGLDGEGRQEFYTYLQKVRLEQGVTIVLVSHDMSEVASMANWLYVLHQGHLVMQGTPRQVFAQSEQLQNWDLAVPPLHALLADLRRQGIALPTDILTVDEAFAFLQAHRQKSSFRVRNSEAEAEQPRR</sequence>
<dbReference type="RefSeq" id="WP_126552626.1">
    <property type="nucleotide sequence ID" value="NZ_BIFS01000001.1"/>
</dbReference>
<comment type="subcellular location">
    <subcellularLocation>
        <location evidence="1 8">Cell membrane</location>
        <topology evidence="1 8">Peripheral membrane protein</topology>
    </subcellularLocation>
</comment>
<keyword evidence="11" id="KW-1185">Reference proteome</keyword>
<evidence type="ECO:0000256" key="5">
    <source>
        <dbReference type="ARBA" id="ARBA00022840"/>
    </source>
</evidence>
<dbReference type="InterPro" id="IPR050095">
    <property type="entry name" value="ECF_ABC_transporter_ATP-bd"/>
</dbReference>
<comment type="caution">
    <text evidence="10">The sequence shown here is derived from an EMBL/GenBank/DDBJ whole genome shotgun (WGS) entry which is preliminary data.</text>
</comment>
<evidence type="ECO:0000256" key="3">
    <source>
        <dbReference type="ARBA" id="ARBA00022475"/>
    </source>
</evidence>
<reference evidence="11" key="1">
    <citation type="submission" date="2018-12" db="EMBL/GenBank/DDBJ databases">
        <title>Tengunoibacter tsumagoiensis gen. nov., sp. nov., Dictyobacter kobayashii sp. nov., D. alpinus sp. nov., and D. joshuensis sp. nov. and description of Dictyobacteraceae fam. nov. within the order Ktedonobacterales isolated from Tengu-no-mugimeshi.</title>
        <authorList>
            <person name="Wang C.M."/>
            <person name="Zheng Y."/>
            <person name="Sakai Y."/>
            <person name="Toyoda A."/>
            <person name="Minakuchi Y."/>
            <person name="Abe K."/>
            <person name="Yokota A."/>
            <person name="Yabe S."/>
        </authorList>
    </citation>
    <scope>NUCLEOTIDE SEQUENCE [LARGE SCALE GENOMIC DNA]</scope>
    <source>
        <strain evidence="11">Uno11</strain>
    </source>
</reference>
<evidence type="ECO:0000256" key="8">
    <source>
        <dbReference type="RuleBase" id="RU365104"/>
    </source>
</evidence>